<dbReference type="RefSeq" id="WP_195895985.1">
    <property type="nucleotide sequence ID" value="NZ_JADOGI010000037.1"/>
</dbReference>
<proteinExistence type="predicted"/>
<dbReference type="EMBL" id="JADOGI010000037">
    <property type="protein sequence ID" value="MBF8187018.1"/>
    <property type="molecule type" value="Genomic_DNA"/>
</dbReference>
<evidence type="ECO:0000313" key="2">
    <source>
        <dbReference type="Proteomes" id="UP000605361"/>
    </source>
</evidence>
<sequence length="57" mass="6236">MGDSLLLRRDAAFTRLSPWRRKYPDVEVVESVVAGHPVTVLSGVFGPPGRCLNAADR</sequence>
<dbReference type="Proteomes" id="UP000605361">
    <property type="component" value="Unassembled WGS sequence"/>
</dbReference>
<protein>
    <submittedName>
        <fullName evidence="1">Uncharacterized protein</fullName>
    </submittedName>
</protein>
<keyword evidence="2" id="KW-1185">Reference proteome</keyword>
<reference evidence="1" key="1">
    <citation type="submission" date="2020-11" db="EMBL/GenBank/DDBJ databases">
        <title>Whole-genome analyses of Nonomuraea sp. K274.</title>
        <authorList>
            <person name="Veyisoglu A."/>
        </authorList>
    </citation>
    <scope>NUCLEOTIDE SEQUENCE</scope>
    <source>
        <strain evidence="1">K274</strain>
    </source>
</reference>
<dbReference type="AlphaFoldDB" id="A0A931A896"/>
<comment type="caution">
    <text evidence="1">The sequence shown here is derived from an EMBL/GenBank/DDBJ whole genome shotgun (WGS) entry which is preliminary data.</text>
</comment>
<evidence type="ECO:0000313" key="1">
    <source>
        <dbReference type="EMBL" id="MBF8187018.1"/>
    </source>
</evidence>
<accession>A0A931A896</accession>
<gene>
    <name evidence="1" type="ORF">ITP53_14985</name>
</gene>
<name>A0A931A896_9ACTN</name>
<organism evidence="1 2">
    <name type="scientific">Nonomuraea cypriaca</name>
    <dbReference type="NCBI Taxonomy" id="1187855"/>
    <lineage>
        <taxon>Bacteria</taxon>
        <taxon>Bacillati</taxon>
        <taxon>Actinomycetota</taxon>
        <taxon>Actinomycetes</taxon>
        <taxon>Streptosporangiales</taxon>
        <taxon>Streptosporangiaceae</taxon>
        <taxon>Nonomuraea</taxon>
    </lineage>
</organism>